<evidence type="ECO:0000259" key="7">
    <source>
        <dbReference type="PROSITE" id="PS51767"/>
    </source>
</evidence>
<evidence type="ECO:0000256" key="3">
    <source>
        <dbReference type="ARBA" id="ARBA00022729"/>
    </source>
</evidence>
<keyword evidence="4" id="KW-0378">Hydrolase</keyword>
<protein>
    <recommendedName>
        <fullName evidence="7">Peptidase A1 domain-containing protein</fullName>
    </recommendedName>
</protein>
<comment type="similarity">
    <text evidence="1">Belongs to the peptidase A1 family.</text>
</comment>
<feature type="compositionally biased region" description="Low complexity" evidence="6">
    <location>
        <begin position="255"/>
        <end position="264"/>
    </location>
</feature>
<keyword evidence="3" id="KW-0732">Signal</keyword>
<dbReference type="InterPro" id="IPR001461">
    <property type="entry name" value="Aspartic_peptidase_A1"/>
</dbReference>
<feature type="region of interest" description="Disordered" evidence="6">
    <location>
        <begin position="244"/>
        <end position="264"/>
    </location>
</feature>
<feature type="domain" description="Peptidase A1" evidence="7">
    <location>
        <begin position="1"/>
        <end position="230"/>
    </location>
</feature>
<comment type="subcellular location">
    <subcellularLocation>
        <location evidence="5">Endomembrane system</location>
        <topology evidence="5">Single-pass type I membrane protein</topology>
    </subcellularLocation>
</comment>
<dbReference type="SUPFAM" id="SSF50630">
    <property type="entry name" value="Acid proteases"/>
    <property type="match status" value="1"/>
</dbReference>
<reference evidence="8" key="1">
    <citation type="submission" date="2023-10" db="EMBL/GenBank/DDBJ databases">
        <authorList>
            <person name="Chen Y."/>
            <person name="Shah S."/>
            <person name="Dougan E. K."/>
            <person name="Thang M."/>
            <person name="Chan C."/>
        </authorList>
    </citation>
    <scope>NUCLEOTIDE SEQUENCE [LARGE SCALE GENOMIC DNA]</scope>
</reference>
<dbReference type="EMBL" id="CAUYUJ010010890">
    <property type="protein sequence ID" value="CAK0830446.1"/>
    <property type="molecule type" value="Genomic_DNA"/>
</dbReference>
<accession>A0ABN9SEH2</accession>
<evidence type="ECO:0000256" key="4">
    <source>
        <dbReference type="ARBA" id="ARBA00022801"/>
    </source>
</evidence>
<sequence>MGDSIQRNPPVYAKMGCHQNENKLFYTQAANGIFGIQGQQSVLHTFFADKGHVDSSAFSICLAVEGGALTVGGHNESVHAGPLQYIKQLGSGYGVEVSSLAVGTASIPIEHKYNAIIDSGTTYTYLNRKHYQALRKAIEDHCGNGRCSAVQHGDCWEVRGGLDHFPQVEVTFDHSVRTAWWPREYMYQRGSKWCYSFKDDGMRPTTTLGASWMLYKEIIFDLANKRIGVAPARCPSYVKRPDHFSDADRIRPPDASEVAAPAAGEAAALSPASTAGAAPQALAPAAAPGAPGLPGAASA</sequence>
<gene>
    <name evidence="8" type="ORF">PCOR1329_LOCUS29090</name>
</gene>
<evidence type="ECO:0000256" key="2">
    <source>
        <dbReference type="ARBA" id="ARBA00022670"/>
    </source>
</evidence>
<evidence type="ECO:0000256" key="6">
    <source>
        <dbReference type="SAM" id="MobiDB-lite"/>
    </source>
</evidence>
<dbReference type="InterPro" id="IPR033121">
    <property type="entry name" value="PEPTIDASE_A1"/>
</dbReference>
<dbReference type="Proteomes" id="UP001189429">
    <property type="component" value="Unassembled WGS sequence"/>
</dbReference>
<comment type="caution">
    <text evidence="8">The sequence shown here is derived from an EMBL/GenBank/DDBJ whole genome shotgun (WGS) entry which is preliminary data.</text>
</comment>
<dbReference type="PANTHER" id="PTHR13683:SF375">
    <property type="entry name" value="PEPTIDASE A1 DOMAIN-CONTAINING PROTEIN"/>
    <property type="match status" value="1"/>
</dbReference>
<evidence type="ECO:0000313" key="9">
    <source>
        <dbReference type="Proteomes" id="UP001189429"/>
    </source>
</evidence>
<dbReference type="PANTHER" id="PTHR13683">
    <property type="entry name" value="ASPARTYL PROTEASES"/>
    <property type="match status" value="1"/>
</dbReference>
<dbReference type="InterPro" id="IPR001969">
    <property type="entry name" value="Aspartic_peptidase_AS"/>
</dbReference>
<evidence type="ECO:0000313" key="8">
    <source>
        <dbReference type="EMBL" id="CAK0830446.1"/>
    </source>
</evidence>
<dbReference type="PROSITE" id="PS51767">
    <property type="entry name" value="PEPTIDASE_A1"/>
    <property type="match status" value="1"/>
</dbReference>
<dbReference type="Pfam" id="PF14541">
    <property type="entry name" value="TAXi_C"/>
    <property type="match status" value="1"/>
</dbReference>
<organism evidence="8 9">
    <name type="scientific">Prorocentrum cordatum</name>
    <dbReference type="NCBI Taxonomy" id="2364126"/>
    <lineage>
        <taxon>Eukaryota</taxon>
        <taxon>Sar</taxon>
        <taxon>Alveolata</taxon>
        <taxon>Dinophyceae</taxon>
        <taxon>Prorocentrales</taxon>
        <taxon>Prorocentraceae</taxon>
        <taxon>Prorocentrum</taxon>
    </lineage>
</organism>
<evidence type="ECO:0000256" key="1">
    <source>
        <dbReference type="ARBA" id="ARBA00007447"/>
    </source>
</evidence>
<dbReference type="Gene3D" id="2.40.70.10">
    <property type="entry name" value="Acid Proteases"/>
    <property type="match status" value="1"/>
</dbReference>
<proteinExistence type="inferred from homology"/>
<dbReference type="InterPro" id="IPR032799">
    <property type="entry name" value="TAXi_C"/>
</dbReference>
<evidence type="ECO:0000256" key="5">
    <source>
        <dbReference type="ARBA" id="ARBA00046288"/>
    </source>
</evidence>
<feature type="region of interest" description="Disordered" evidence="6">
    <location>
        <begin position="280"/>
        <end position="299"/>
    </location>
</feature>
<dbReference type="PROSITE" id="PS00141">
    <property type="entry name" value="ASP_PROTEASE"/>
    <property type="match status" value="1"/>
</dbReference>
<feature type="non-terminal residue" evidence="8">
    <location>
        <position position="299"/>
    </location>
</feature>
<keyword evidence="9" id="KW-1185">Reference proteome</keyword>
<name>A0ABN9SEH2_9DINO</name>
<keyword evidence="2" id="KW-0645">Protease</keyword>
<feature type="compositionally biased region" description="Basic and acidic residues" evidence="6">
    <location>
        <begin position="244"/>
        <end position="254"/>
    </location>
</feature>
<dbReference type="InterPro" id="IPR021109">
    <property type="entry name" value="Peptidase_aspartic_dom_sf"/>
</dbReference>